<dbReference type="PIRSF" id="PIRSF001235">
    <property type="entry name" value="Amidase_carbamoylase"/>
    <property type="match status" value="1"/>
</dbReference>
<dbReference type="GO" id="GO:0046872">
    <property type="term" value="F:metal ion binding"/>
    <property type="evidence" value="ECO:0007669"/>
    <property type="project" value="UniProtKB-KW"/>
</dbReference>
<feature type="binding site" evidence="3">
    <location>
        <position position="103"/>
    </location>
    <ligand>
        <name>Zn(2+)</name>
        <dbReference type="ChEBI" id="CHEBI:29105"/>
        <label>2</label>
    </ligand>
</feature>
<keyword evidence="2 4" id="KW-0378">Hydrolase</keyword>
<dbReference type="GO" id="GO:0016813">
    <property type="term" value="F:hydrolase activity, acting on carbon-nitrogen (but not peptide) bonds, in linear amidines"/>
    <property type="evidence" value="ECO:0007669"/>
    <property type="project" value="InterPro"/>
</dbReference>
<feature type="binding site" evidence="3">
    <location>
        <position position="201"/>
    </location>
    <ligand>
        <name>Zn(2+)</name>
        <dbReference type="ChEBI" id="CHEBI:29105"/>
        <label>1</label>
    </ligand>
</feature>
<dbReference type="NCBIfam" id="TIGR01879">
    <property type="entry name" value="hydantase"/>
    <property type="match status" value="1"/>
</dbReference>
<feature type="binding site" evidence="3">
    <location>
        <position position="92"/>
    </location>
    <ligand>
        <name>Zn(2+)</name>
        <dbReference type="ChEBI" id="CHEBI:29105"/>
        <label>1</label>
    </ligand>
</feature>
<keyword evidence="3" id="KW-0862">Zinc</keyword>
<dbReference type="SUPFAM" id="SSF55031">
    <property type="entry name" value="Bacterial exopeptidase dimerisation domain"/>
    <property type="match status" value="1"/>
</dbReference>
<evidence type="ECO:0000256" key="1">
    <source>
        <dbReference type="ARBA" id="ARBA00006153"/>
    </source>
</evidence>
<dbReference type="InterPro" id="IPR002933">
    <property type="entry name" value="Peptidase_M20"/>
</dbReference>
<evidence type="ECO:0000256" key="3">
    <source>
        <dbReference type="PIRSR" id="PIRSR001235-1"/>
    </source>
</evidence>
<dbReference type="InterPro" id="IPR010158">
    <property type="entry name" value="Amidase_Cbmase"/>
</dbReference>
<keyword evidence="3" id="KW-0479">Metal-binding</keyword>
<feature type="binding site" evidence="3">
    <location>
        <position position="103"/>
    </location>
    <ligand>
        <name>Zn(2+)</name>
        <dbReference type="ChEBI" id="CHEBI:29105"/>
        <label>1</label>
    </ligand>
</feature>
<accession>A0A5N8X3K3</accession>
<keyword evidence="5" id="KW-1185">Reference proteome</keyword>
<feature type="binding site" evidence="3">
    <location>
        <position position="142"/>
    </location>
    <ligand>
        <name>Zn(2+)</name>
        <dbReference type="ChEBI" id="CHEBI:29105"/>
        <label>2</label>
    </ligand>
</feature>
<dbReference type="Gene3D" id="3.40.630.10">
    <property type="entry name" value="Zn peptidases"/>
    <property type="match status" value="1"/>
</dbReference>
<protein>
    <submittedName>
        <fullName evidence="4">M20 family metallo-hydrolase</fullName>
    </submittedName>
</protein>
<sequence length="428" mass="45250">MTVDSATSSPTTPTTSHDSALLEDFATLSAFGATAGGGVDRQAATPADGEQRAWLHQWLTARGAEVRYDGVGNQFGLFTVTPGAPYVLTGSHLDSQPLGGRYDGAYGVLASAHAAHRAVERCRTSDGTAPYNVAVVNWFNEEGCRFKPSMMGSAVFTGKLPARTALTTTDPAGTTVEAALREIGTIGDYAGPDVAAYAEIHIEQGRDLENKGISIGLVDSTWAARKYQVVVRGEQSHTGSTVMADRRDALFGASLLVVAVRELAEQSTDIPLHTSVSEMTIEPNSPVVVAREVRMHVDLRSPDEAFLDAAAKKLAESVPGIEERASVTVERVQTHGWGVAPFPAAGVELAAQVADELGLSHQTMMTIAGHDSVNMKDVAPSIMLFVPSIEGISHNEGEDTNDRDVCAGTDLLTEVVHRLMSGALDGAR</sequence>
<dbReference type="PANTHER" id="PTHR32494:SF5">
    <property type="entry name" value="ALLANTOATE AMIDOHYDROLASE"/>
    <property type="match status" value="1"/>
</dbReference>
<dbReference type="InterPro" id="IPR036264">
    <property type="entry name" value="Bact_exopeptidase_dim_dom"/>
</dbReference>
<evidence type="ECO:0000313" key="4">
    <source>
        <dbReference type="EMBL" id="MPY53872.1"/>
    </source>
</evidence>
<dbReference type="Pfam" id="PF01546">
    <property type="entry name" value="Peptidase_M20"/>
    <property type="match status" value="1"/>
</dbReference>
<evidence type="ECO:0000313" key="5">
    <source>
        <dbReference type="Proteomes" id="UP000373149"/>
    </source>
</evidence>
<dbReference type="Proteomes" id="UP000373149">
    <property type="component" value="Unassembled WGS sequence"/>
</dbReference>
<evidence type="ECO:0000256" key="2">
    <source>
        <dbReference type="ARBA" id="ARBA00022801"/>
    </source>
</evidence>
<dbReference type="NCBIfam" id="NF006772">
    <property type="entry name" value="PRK09290.2-1"/>
    <property type="match status" value="1"/>
</dbReference>
<dbReference type="EMBL" id="VMNX01000225">
    <property type="protein sequence ID" value="MPY53872.1"/>
    <property type="molecule type" value="Genomic_DNA"/>
</dbReference>
<dbReference type="PANTHER" id="PTHR32494">
    <property type="entry name" value="ALLANTOATE DEIMINASE-RELATED"/>
    <property type="match status" value="1"/>
</dbReference>
<dbReference type="AlphaFoldDB" id="A0A5N8X3K3"/>
<dbReference type="Gene3D" id="3.30.70.360">
    <property type="match status" value="1"/>
</dbReference>
<comment type="cofactor">
    <cofactor evidence="3">
        <name>Zn(2+)</name>
        <dbReference type="ChEBI" id="CHEBI:29105"/>
    </cofactor>
    <text evidence="3">Binds 2 Zn(2+) ions per subunit.</text>
</comment>
<dbReference type="CDD" id="cd03884">
    <property type="entry name" value="M20_bAS"/>
    <property type="match status" value="1"/>
</dbReference>
<comment type="similarity">
    <text evidence="1">Belongs to the peptidase M20 family.</text>
</comment>
<organism evidence="4 5">
    <name type="scientific">Streptomyces acidicola</name>
    <dbReference type="NCBI Taxonomy" id="2596892"/>
    <lineage>
        <taxon>Bacteria</taxon>
        <taxon>Bacillati</taxon>
        <taxon>Actinomycetota</taxon>
        <taxon>Actinomycetes</taxon>
        <taxon>Kitasatosporales</taxon>
        <taxon>Streptomycetaceae</taxon>
        <taxon>Streptomyces</taxon>
    </lineage>
</organism>
<proteinExistence type="inferred from homology"/>
<name>A0A5N8X3K3_9ACTN</name>
<gene>
    <name evidence="4" type="ORF">FPZ41_37060</name>
</gene>
<reference evidence="4 5" key="1">
    <citation type="submission" date="2019-09" db="EMBL/GenBank/DDBJ databases">
        <authorList>
            <person name="Duangmal K."/>
            <person name="Teo W.F.A."/>
            <person name="Lipun K."/>
        </authorList>
    </citation>
    <scope>NUCLEOTIDE SEQUENCE [LARGE SCALE GENOMIC DNA]</scope>
    <source>
        <strain evidence="4 5">K1PN6</strain>
    </source>
</reference>
<feature type="binding site" evidence="3">
    <location>
        <position position="394"/>
    </location>
    <ligand>
        <name>Zn(2+)</name>
        <dbReference type="ChEBI" id="CHEBI:29105"/>
        <label>2</label>
    </ligand>
</feature>
<comment type="caution">
    <text evidence="4">The sequence shown here is derived from an EMBL/GenBank/DDBJ whole genome shotgun (WGS) entry which is preliminary data.</text>
</comment>
<dbReference type="SUPFAM" id="SSF53187">
    <property type="entry name" value="Zn-dependent exopeptidases"/>
    <property type="match status" value="1"/>
</dbReference>